<evidence type="ECO:0000256" key="3">
    <source>
        <dbReference type="ARBA" id="ARBA00015972"/>
    </source>
</evidence>
<dbReference type="Gene3D" id="2.170.120.12">
    <property type="entry name" value="DNA-directed RNA polymerase, insert domain"/>
    <property type="match status" value="1"/>
</dbReference>
<keyword evidence="16" id="KW-1185">Reference proteome</keyword>
<keyword evidence="5 12" id="KW-0808">Transferase</keyword>
<protein>
    <recommendedName>
        <fullName evidence="3 12">DNA-directed RNA polymerase subunit alpha</fullName>
        <shortName evidence="12">RNAP subunit alpha</shortName>
        <ecNumber evidence="2 12">2.7.7.6</ecNumber>
    </recommendedName>
    <alternativeName>
        <fullName evidence="9 12">RNA polymerase subunit alpha</fullName>
    </alternativeName>
    <alternativeName>
        <fullName evidence="8 12">Transcriptase subunit alpha</fullName>
    </alternativeName>
</protein>
<dbReference type="NCBIfam" id="TIGR02027">
    <property type="entry name" value="rpoA"/>
    <property type="match status" value="1"/>
</dbReference>
<comment type="similarity">
    <text evidence="1 12">Belongs to the RNA polymerase alpha chain family.</text>
</comment>
<dbReference type="GO" id="GO:0003899">
    <property type="term" value="F:DNA-directed RNA polymerase activity"/>
    <property type="evidence" value="ECO:0007669"/>
    <property type="project" value="UniProtKB-UniRule"/>
</dbReference>
<dbReference type="GO" id="GO:0005737">
    <property type="term" value="C:cytoplasm"/>
    <property type="evidence" value="ECO:0007669"/>
    <property type="project" value="UniProtKB-ARBA"/>
</dbReference>
<reference evidence="15" key="2">
    <citation type="submission" date="2020-09" db="EMBL/GenBank/DDBJ databases">
        <authorList>
            <person name="Sun Q."/>
            <person name="Zhou Y."/>
        </authorList>
    </citation>
    <scope>NUCLEOTIDE SEQUENCE</scope>
    <source>
        <strain evidence="15">CGMCC 1.12785</strain>
    </source>
</reference>
<dbReference type="InterPro" id="IPR036643">
    <property type="entry name" value="RNApol_insert_sf"/>
</dbReference>
<dbReference type="InterPro" id="IPR011263">
    <property type="entry name" value="DNA-dir_RNA_pol_RpoA/D/Rpb3"/>
</dbReference>
<dbReference type="Pfam" id="PF01193">
    <property type="entry name" value="RNA_pol_L"/>
    <property type="match status" value="1"/>
</dbReference>
<dbReference type="Gene3D" id="1.10.150.20">
    <property type="entry name" value="5' to 3' exonuclease, C-terminal subdomain"/>
    <property type="match status" value="1"/>
</dbReference>
<dbReference type="HAMAP" id="MF_00059">
    <property type="entry name" value="RNApol_bact_RpoA"/>
    <property type="match status" value="1"/>
</dbReference>
<dbReference type="InterPro" id="IPR011773">
    <property type="entry name" value="DNA-dir_RpoA"/>
</dbReference>
<accession>A0A8J2TX95</accession>
<dbReference type="Proteomes" id="UP000616114">
    <property type="component" value="Unassembled WGS sequence"/>
</dbReference>
<dbReference type="CDD" id="cd06928">
    <property type="entry name" value="RNAP_alpha_NTD"/>
    <property type="match status" value="1"/>
</dbReference>
<comment type="domain">
    <text evidence="12">The N-terminal domain is essential for RNAP assembly and basal transcription, whereas the C-terminal domain is involved in interaction with transcriptional regulators and with upstream promoter elements.</text>
</comment>
<dbReference type="SMART" id="SM00662">
    <property type="entry name" value="RPOLD"/>
    <property type="match status" value="1"/>
</dbReference>
<evidence type="ECO:0000256" key="2">
    <source>
        <dbReference type="ARBA" id="ARBA00012418"/>
    </source>
</evidence>
<dbReference type="GO" id="GO:0000428">
    <property type="term" value="C:DNA-directed RNA polymerase complex"/>
    <property type="evidence" value="ECO:0007669"/>
    <property type="project" value="UniProtKB-KW"/>
</dbReference>
<dbReference type="GO" id="GO:0006351">
    <property type="term" value="P:DNA-templated transcription"/>
    <property type="evidence" value="ECO:0007669"/>
    <property type="project" value="UniProtKB-UniRule"/>
</dbReference>
<dbReference type="Pfam" id="PF01000">
    <property type="entry name" value="RNA_pol_A_bac"/>
    <property type="match status" value="1"/>
</dbReference>
<feature type="region of interest" description="Disordered" evidence="13">
    <location>
        <begin position="308"/>
        <end position="336"/>
    </location>
</feature>
<dbReference type="NCBIfam" id="NF003513">
    <property type="entry name" value="PRK05182.1-2"/>
    <property type="match status" value="1"/>
</dbReference>
<dbReference type="GO" id="GO:0003677">
    <property type="term" value="F:DNA binding"/>
    <property type="evidence" value="ECO:0007669"/>
    <property type="project" value="UniProtKB-UniRule"/>
</dbReference>
<comment type="caution">
    <text evidence="15">The sequence shown here is derived from an EMBL/GenBank/DDBJ whole genome shotgun (WGS) entry which is preliminary data.</text>
</comment>
<dbReference type="NCBIfam" id="NF003514">
    <property type="entry name" value="PRK05182.1-4"/>
    <property type="match status" value="1"/>
</dbReference>
<dbReference type="InterPro" id="IPR011262">
    <property type="entry name" value="DNA-dir_RNA_pol_insert"/>
</dbReference>
<dbReference type="EC" id="2.7.7.6" evidence="2 12"/>
<dbReference type="FunFam" id="1.10.150.20:FF:000001">
    <property type="entry name" value="DNA-directed RNA polymerase subunit alpha"/>
    <property type="match status" value="1"/>
</dbReference>
<keyword evidence="6 12" id="KW-0548">Nucleotidyltransferase</keyword>
<comment type="catalytic activity">
    <reaction evidence="10 12">
        <text>RNA(n) + a ribonucleoside 5'-triphosphate = RNA(n+1) + diphosphate</text>
        <dbReference type="Rhea" id="RHEA:21248"/>
        <dbReference type="Rhea" id="RHEA-COMP:14527"/>
        <dbReference type="Rhea" id="RHEA-COMP:17342"/>
        <dbReference type="ChEBI" id="CHEBI:33019"/>
        <dbReference type="ChEBI" id="CHEBI:61557"/>
        <dbReference type="ChEBI" id="CHEBI:140395"/>
        <dbReference type="EC" id="2.7.7.6"/>
    </reaction>
</comment>
<evidence type="ECO:0000256" key="8">
    <source>
        <dbReference type="ARBA" id="ARBA00032524"/>
    </source>
</evidence>
<evidence type="ECO:0000256" key="12">
    <source>
        <dbReference type="HAMAP-Rule" id="MF_00059"/>
    </source>
</evidence>
<proteinExistence type="inferred from homology"/>
<evidence type="ECO:0000259" key="14">
    <source>
        <dbReference type="SMART" id="SM00662"/>
    </source>
</evidence>
<comment type="subunit">
    <text evidence="11 12">Homodimer. The RNAP catalytic core consists of 2 alpha, 1 beta, 1 beta' and 1 omega subunit. When a sigma factor is associated with the core the holoenzyme is formed, which can initiate transcription.</text>
</comment>
<feature type="domain" description="DNA-directed RNA polymerase RpoA/D/Rpb3-type" evidence="14">
    <location>
        <begin position="18"/>
        <end position="225"/>
    </location>
</feature>
<dbReference type="Pfam" id="PF03118">
    <property type="entry name" value="RNA_pol_A_CTD"/>
    <property type="match status" value="1"/>
</dbReference>
<dbReference type="InterPro" id="IPR036603">
    <property type="entry name" value="RBP11-like"/>
</dbReference>
<dbReference type="SUPFAM" id="SSF55257">
    <property type="entry name" value="RBP11-like subunits of RNA polymerase"/>
    <property type="match status" value="1"/>
</dbReference>
<feature type="region of interest" description="Alpha C-terminal domain (alpha-CTD)" evidence="12">
    <location>
        <begin position="232"/>
        <end position="336"/>
    </location>
</feature>
<evidence type="ECO:0000256" key="11">
    <source>
        <dbReference type="ARBA" id="ARBA00066029"/>
    </source>
</evidence>
<comment type="function">
    <text evidence="12">DNA-dependent RNA polymerase catalyzes the transcription of DNA into RNA using the four ribonucleoside triphosphates as substrates.</text>
</comment>
<name>A0A8J2TX95_9MICO</name>
<dbReference type="InterPro" id="IPR011260">
    <property type="entry name" value="RNAP_asu_C"/>
</dbReference>
<evidence type="ECO:0000256" key="6">
    <source>
        <dbReference type="ARBA" id="ARBA00022695"/>
    </source>
</evidence>
<dbReference type="FunFam" id="2.170.120.12:FF:000001">
    <property type="entry name" value="DNA-directed RNA polymerase subunit alpha"/>
    <property type="match status" value="1"/>
</dbReference>
<dbReference type="AlphaFoldDB" id="A0A8J2TX95"/>
<evidence type="ECO:0000256" key="7">
    <source>
        <dbReference type="ARBA" id="ARBA00023163"/>
    </source>
</evidence>
<evidence type="ECO:0000256" key="4">
    <source>
        <dbReference type="ARBA" id="ARBA00022478"/>
    </source>
</evidence>
<evidence type="ECO:0000313" key="16">
    <source>
        <dbReference type="Proteomes" id="UP000616114"/>
    </source>
</evidence>
<gene>
    <name evidence="12 15" type="primary">rpoA</name>
    <name evidence="15" type="ORF">GCM10011333_12820</name>
</gene>
<feature type="compositionally biased region" description="Acidic residues" evidence="13">
    <location>
        <begin position="321"/>
        <end position="336"/>
    </location>
</feature>
<dbReference type="GO" id="GO:0046983">
    <property type="term" value="F:protein dimerization activity"/>
    <property type="evidence" value="ECO:0007669"/>
    <property type="project" value="InterPro"/>
</dbReference>
<reference evidence="15" key="1">
    <citation type="journal article" date="2014" name="Int. J. Syst. Evol. Microbiol.">
        <title>Complete genome sequence of Corynebacterium casei LMG S-19264T (=DSM 44701T), isolated from a smear-ripened cheese.</title>
        <authorList>
            <consortium name="US DOE Joint Genome Institute (JGI-PGF)"/>
            <person name="Walter F."/>
            <person name="Albersmeier A."/>
            <person name="Kalinowski J."/>
            <person name="Ruckert C."/>
        </authorList>
    </citation>
    <scope>NUCLEOTIDE SEQUENCE</scope>
    <source>
        <strain evidence="15">CGMCC 1.12785</strain>
    </source>
</reference>
<dbReference type="EMBL" id="BMFY01000004">
    <property type="protein sequence ID" value="GGA11392.1"/>
    <property type="molecule type" value="Genomic_DNA"/>
</dbReference>
<keyword evidence="7 12" id="KW-0804">Transcription</keyword>
<evidence type="ECO:0000256" key="10">
    <source>
        <dbReference type="ARBA" id="ARBA00048552"/>
    </source>
</evidence>
<evidence type="ECO:0000313" key="15">
    <source>
        <dbReference type="EMBL" id="GGA11392.1"/>
    </source>
</evidence>
<evidence type="ECO:0000256" key="13">
    <source>
        <dbReference type="SAM" id="MobiDB-lite"/>
    </source>
</evidence>
<dbReference type="SUPFAM" id="SSF56553">
    <property type="entry name" value="Insert subdomain of RNA polymerase alpha subunit"/>
    <property type="match status" value="1"/>
</dbReference>
<evidence type="ECO:0000256" key="5">
    <source>
        <dbReference type="ARBA" id="ARBA00022679"/>
    </source>
</evidence>
<dbReference type="RefSeq" id="WP_188550091.1">
    <property type="nucleotide sequence ID" value="NZ_BMFY01000004.1"/>
</dbReference>
<dbReference type="NCBIfam" id="NF003519">
    <property type="entry name" value="PRK05182.2-5"/>
    <property type="match status" value="1"/>
</dbReference>
<organism evidence="15 16">
    <name type="scientific">Sediminivirga luteola</name>
    <dbReference type="NCBI Taxonomy" id="1774748"/>
    <lineage>
        <taxon>Bacteria</taxon>
        <taxon>Bacillati</taxon>
        <taxon>Actinomycetota</taxon>
        <taxon>Actinomycetes</taxon>
        <taxon>Micrococcales</taxon>
        <taxon>Brevibacteriaceae</taxon>
        <taxon>Sediminivirga</taxon>
    </lineage>
</organism>
<evidence type="ECO:0000256" key="1">
    <source>
        <dbReference type="ARBA" id="ARBA00007123"/>
    </source>
</evidence>
<dbReference type="Gene3D" id="3.30.1360.10">
    <property type="entry name" value="RNA polymerase, RBP11-like subunit"/>
    <property type="match status" value="1"/>
</dbReference>
<evidence type="ECO:0000256" key="9">
    <source>
        <dbReference type="ARBA" id="ARBA00033070"/>
    </source>
</evidence>
<keyword evidence="4 12" id="KW-0240">DNA-directed RNA polymerase</keyword>
<sequence length="336" mass="36392">MLIAQRPTLNEEVVSEHRSRFTIEPLEPGFGYTLGNSLRRTLLSSIPGAAVTSIRIDGVLHEFMTVAGVKEDVTEFILNLKSLVVSSEFDEPVVAYLRKQGPGDVTAADITAPSGVEIHNKDLRLASLNGEGRLELELTIERGRGYVSAAQNKSADAEIGRIPVDSIYSPVLKVTYKVEATRVEQRTDFDRLVLDVETKPSITPRDAVASAGKTLVELFGLARELNTEAEGIEIGPSPVDAALAADLALPIEDLDLTVRSYNCLKREGIHAVGELVTRSEADLMDIRNFGSKSIEEVKSKLAELGLSLKDSPPGYESPAASDEDDDSSAFAEDEQL</sequence>
<dbReference type="SUPFAM" id="SSF47789">
    <property type="entry name" value="C-terminal domain of RNA polymerase alpha subunit"/>
    <property type="match status" value="1"/>
</dbReference>
<feature type="region of interest" description="Alpha N-terminal domain (alpha-NTD)" evidence="12">
    <location>
        <begin position="1"/>
        <end position="226"/>
    </location>
</feature>